<gene>
    <name evidence="1" type="ORF">ACFO0J_09055</name>
</gene>
<organism evidence="1 2">
    <name type="scientific">Castellaniella hirudinis</name>
    <dbReference type="NCBI Taxonomy" id="1144617"/>
    <lineage>
        <taxon>Bacteria</taxon>
        <taxon>Pseudomonadati</taxon>
        <taxon>Pseudomonadota</taxon>
        <taxon>Betaproteobacteria</taxon>
        <taxon>Burkholderiales</taxon>
        <taxon>Alcaligenaceae</taxon>
        <taxon>Castellaniella</taxon>
    </lineage>
</organism>
<accession>A0ABV8RZJ6</accession>
<comment type="caution">
    <text evidence="1">The sequence shown here is derived from an EMBL/GenBank/DDBJ whole genome shotgun (WGS) entry which is preliminary data.</text>
</comment>
<reference evidence="2" key="1">
    <citation type="journal article" date="2019" name="Int. J. Syst. Evol. Microbiol.">
        <title>The Global Catalogue of Microorganisms (GCM) 10K type strain sequencing project: providing services to taxonomists for standard genome sequencing and annotation.</title>
        <authorList>
            <consortium name="The Broad Institute Genomics Platform"/>
            <consortium name="The Broad Institute Genome Sequencing Center for Infectious Disease"/>
            <person name="Wu L."/>
            <person name="Ma J."/>
        </authorList>
    </citation>
    <scope>NUCLEOTIDE SEQUENCE [LARGE SCALE GENOMIC DNA]</scope>
    <source>
        <strain evidence="2">CGMCC 1.19029</strain>
    </source>
</reference>
<sequence length="106" mass="11975">MKPLKFLGSSQKDLLAMPADVRYELGLELMTVQFGGEPRDFKPMPDVGPSAYEIRYRDAANGAFRVMYVAKFADAIYVLHALQKKTQKTTKADVGLTAKRYKMIRV</sequence>
<name>A0ABV8RZJ6_9BURK</name>
<proteinExistence type="predicted"/>
<evidence type="ECO:0000313" key="1">
    <source>
        <dbReference type="EMBL" id="MFC4298184.1"/>
    </source>
</evidence>
<dbReference type="RefSeq" id="WP_376812737.1">
    <property type="nucleotide sequence ID" value="NZ_JBHSDY010000005.1"/>
</dbReference>
<dbReference type="EMBL" id="JBHSDY010000005">
    <property type="protein sequence ID" value="MFC4298184.1"/>
    <property type="molecule type" value="Genomic_DNA"/>
</dbReference>
<dbReference type="Proteomes" id="UP001595756">
    <property type="component" value="Unassembled WGS sequence"/>
</dbReference>
<dbReference type="InterPro" id="IPR009241">
    <property type="entry name" value="HigB-like"/>
</dbReference>
<dbReference type="Pfam" id="PF05973">
    <property type="entry name" value="Gp49"/>
    <property type="match status" value="1"/>
</dbReference>
<keyword evidence="2" id="KW-1185">Reference proteome</keyword>
<evidence type="ECO:0000313" key="2">
    <source>
        <dbReference type="Proteomes" id="UP001595756"/>
    </source>
</evidence>
<protein>
    <submittedName>
        <fullName evidence="1">Type II toxin-antitoxin system RelE/ParE family toxin</fullName>
    </submittedName>
</protein>